<evidence type="ECO:0000313" key="12">
    <source>
        <dbReference type="EMBL" id="CAE7801496.1"/>
    </source>
</evidence>
<proteinExistence type="inferred from homology"/>
<dbReference type="GO" id="GO:0022857">
    <property type="term" value="F:transmembrane transporter activity"/>
    <property type="evidence" value="ECO:0007669"/>
    <property type="project" value="TreeGrafter"/>
</dbReference>
<dbReference type="AlphaFoldDB" id="A0A812YXW5"/>
<protein>
    <submittedName>
        <fullName evidence="12">SLC25A29 protein</fullName>
    </submittedName>
</protein>
<feature type="repeat" description="Solcar" evidence="9">
    <location>
        <begin position="1"/>
        <end position="72"/>
    </location>
</feature>
<dbReference type="EMBL" id="CAJNJA010044389">
    <property type="protein sequence ID" value="CAE7801496.1"/>
    <property type="molecule type" value="Genomic_DNA"/>
</dbReference>
<dbReference type="PANTHER" id="PTHR45624">
    <property type="entry name" value="MITOCHONDRIAL BASIC AMINO ACIDS TRANSPORTER-RELATED"/>
    <property type="match status" value="1"/>
</dbReference>
<evidence type="ECO:0000256" key="11">
    <source>
        <dbReference type="SAM" id="Phobius"/>
    </source>
</evidence>
<sequence>MVAILAGHPLDTAKTRIQAMPRFDGYGTWRVLAETARLEGPLALYKGMSFPFYSTALLTAVVFGVQGVSDRLLQGQRRRGPMEERGAKEYCLLELKCLGEAAAAESEGPGIRPRLPARNAHRITASKSCVEYGVYFLVYEESKRLLDPRAPAVLSTLFSGGMAGCFALGMIHPVDVVKARVQSLPAQATAEQRSTRHIIAEGLRNEGAAFFLRGFSAAMQRAFVVNAATFGGVELGVALWDRMSAKGTAVA</sequence>
<evidence type="ECO:0000256" key="8">
    <source>
        <dbReference type="ARBA" id="ARBA00023136"/>
    </source>
</evidence>
<dbReference type="OrthoDB" id="193856at2759"/>
<keyword evidence="7" id="KW-0496">Mitochondrion</keyword>
<keyword evidence="4 9" id="KW-0812">Transmembrane</keyword>
<keyword evidence="8 9" id="KW-0472">Membrane</keyword>
<keyword evidence="13" id="KW-1185">Reference proteome</keyword>
<evidence type="ECO:0000256" key="6">
    <source>
        <dbReference type="ARBA" id="ARBA00022989"/>
    </source>
</evidence>
<dbReference type="PANTHER" id="PTHR45624:SF10">
    <property type="entry name" value="SLC (SOLUTE CARRIER) HOMOLOG"/>
    <property type="match status" value="1"/>
</dbReference>
<feature type="transmembrane region" description="Helical" evidence="11">
    <location>
        <begin position="50"/>
        <end position="69"/>
    </location>
</feature>
<evidence type="ECO:0000313" key="13">
    <source>
        <dbReference type="Proteomes" id="UP000601435"/>
    </source>
</evidence>
<keyword evidence="3 10" id="KW-0813">Transport</keyword>
<dbReference type="InterPro" id="IPR023395">
    <property type="entry name" value="MCP_dom_sf"/>
</dbReference>
<name>A0A812YXW5_9DINO</name>
<accession>A0A812YXW5</accession>
<evidence type="ECO:0000256" key="9">
    <source>
        <dbReference type="PROSITE-ProRule" id="PRU00282"/>
    </source>
</evidence>
<feature type="transmembrane region" description="Helical" evidence="11">
    <location>
        <begin position="152"/>
        <end position="171"/>
    </location>
</feature>
<keyword evidence="6 11" id="KW-1133">Transmembrane helix</keyword>
<comment type="subcellular location">
    <subcellularLocation>
        <location evidence="1">Mitochondrion membrane</location>
        <topology evidence="1">Multi-pass membrane protein</topology>
    </subcellularLocation>
</comment>
<keyword evidence="5" id="KW-0677">Repeat</keyword>
<evidence type="ECO:0000256" key="5">
    <source>
        <dbReference type="ARBA" id="ARBA00022737"/>
    </source>
</evidence>
<comment type="caution">
    <text evidence="12">The sequence shown here is derived from an EMBL/GenBank/DDBJ whole genome shotgun (WGS) entry which is preliminary data.</text>
</comment>
<feature type="repeat" description="Solcar" evidence="9">
    <location>
        <begin position="151"/>
        <end position="239"/>
    </location>
</feature>
<dbReference type="InterPro" id="IPR050567">
    <property type="entry name" value="Mitochondrial_Carrier"/>
</dbReference>
<gene>
    <name evidence="12" type="primary">SLC25A29</name>
    <name evidence="12" type="ORF">SNEC2469_LOCUS23650</name>
</gene>
<dbReference type="Proteomes" id="UP000601435">
    <property type="component" value="Unassembled WGS sequence"/>
</dbReference>
<evidence type="ECO:0000256" key="2">
    <source>
        <dbReference type="ARBA" id="ARBA00006375"/>
    </source>
</evidence>
<comment type="similarity">
    <text evidence="2 10">Belongs to the mitochondrial carrier (TC 2.A.29) family.</text>
</comment>
<dbReference type="GO" id="GO:0031966">
    <property type="term" value="C:mitochondrial membrane"/>
    <property type="evidence" value="ECO:0007669"/>
    <property type="project" value="UniProtKB-SubCell"/>
</dbReference>
<dbReference type="Pfam" id="PF00153">
    <property type="entry name" value="Mito_carr"/>
    <property type="match status" value="2"/>
</dbReference>
<dbReference type="SUPFAM" id="SSF103506">
    <property type="entry name" value="Mitochondrial carrier"/>
    <property type="match status" value="2"/>
</dbReference>
<organism evidence="12 13">
    <name type="scientific">Symbiodinium necroappetens</name>
    <dbReference type="NCBI Taxonomy" id="1628268"/>
    <lineage>
        <taxon>Eukaryota</taxon>
        <taxon>Sar</taxon>
        <taxon>Alveolata</taxon>
        <taxon>Dinophyceae</taxon>
        <taxon>Suessiales</taxon>
        <taxon>Symbiodiniaceae</taxon>
        <taxon>Symbiodinium</taxon>
    </lineage>
</organism>
<reference evidence="12" key="1">
    <citation type="submission" date="2021-02" db="EMBL/GenBank/DDBJ databases">
        <authorList>
            <person name="Dougan E. K."/>
            <person name="Rhodes N."/>
            <person name="Thang M."/>
            <person name="Chan C."/>
        </authorList>
    </citation>
    <scope>NUCLEOTIDE SEQUENCE</scope>
</reference>
<dbReference type="InterPro" id="IPR018108">
    <property type="entry name" value="MCP_transmembrane"/>
</dbReference>
<evidence type="ECO:0000256" key="3">
    <source>
        <dbReference type="ARBA" id="ARBA00022448"/>
    </source>
</evidence>
<dbReference type="Gene3D" id="1.50.40.10">
    <property type="entry name" value="Mitochondrial carrier domain"/>
    <property type="match status" value="2"/>
</dbReference>
<evidence type="ECO:0000256" key="4">
    <source>
        <dbReference type="ARBA" id="ARBA00022692"/>
    </source>
</evidence>
<dbReference type="PROSITE" id="PS50920">
    <property type="entry name" value="SOLCAR"/>
    <property type="match status" value="2"/>
</dbReference>
<evidence type="ECO:0000256" key="10">
    <source>
        <dbReference type="RuleBase" id="RU000488"/>
    </source>
</evidence>
<evidence type="ECO:0000256" key="1">
    <source>
        <dbReference type="ARBA" id="ARBA00004225"/>
    </source>
</evidence>
<evidence type="ECO:0000256" key="7">
    <source>
        <dbReference type="ARBA" id="ARBA00023128"/>
    </source>
</evidence>